<dbReference type="eggNOG" id="COG0270">
    <property type="taxonomic scope" value="Bacteria"/>
</dbReference>
<dbReference type="AlphaFoldDB" id="D6AAU1"/>
<evidence type="ECO:0000313" key="1">
    <source>
        <dbReference type="EMBL" id="EFE72626.2"/>
    </source>
</evidence>
<reference evidence="2" key="1">
    <citation type="submission" date="2008-12" db="EMBL/GenBank/DDBJ databases">
        <title>Annotation of Streptomyces ghanaensis ATCC 14672.</title>
        <authorList>
            <consortium name="The Broad Institute Genome Sequencing Platform"/>
            <consortium name="Broad Institute Microbial Sequencing Center"/>
            <person name="Fischbach M."/>
            <person name="Ward D."/>
            <person name="Young S."/>
            <person name="Kodira C.D."/>
            <person name="Zeng Q."/>
            <person name="Koehrsen M."/>
            <person name="Godfrey P."/>
            <person name="Alvarado L."/>
            <person name="Berlin A.M."/>
            <person name="Borenstein D."/>
            <person name="Chen Z."/>
            <person name="Engels R."/>
            <person name="Freedman E."/>
            <person name="Gellesch M."/>
            <person name="Goldberg J."/>
            <person name="Griggs A."/>
            <person name="Gujja S."/>
            <person name="Heiman D.I."/>
            <person name="Hepburn T.A."/>
            <person name="Howarth C."/>
            <person name="Jen D."/>
            <person name="Larson L."/>
            <person name="Lewis B."/>
            <person name="Mehta T."/>
            <person name="Park D."/>
            <person name="Pearson M."/>
            <person name="Roberts A."/>
            <person name="Saif S."/>
            <person name="Shea T.D."/>
            <person name="Shenoy N."/>
            <person name="Sisk P."/>
            <person name="Stolte C."/>
            <person name="Sykes S.N."/>
            <person name="Walk T."/>
            <person name="White J."/>
            <person name="Yandava C."/>
            <person name="Straight P."/>
            <person name="Clardy J."/>
            <person name="Hung D."/>
            <person name="Kolter R."/>
            <person name="Mekalanos J."/>
            <person name="Walker S."/>
            <person name="Walsh C.T."/>
            <person name="Wieland B.L.C."/>
            <person name="Ilzarbe M."/>
            <person name="Galagan J."/>
            <person name="Nusbaum C."/>
            <person name="Birren B."/>
        </authorList>
    </citation>
    <scope>NUCLEOTIDE SEQUENCE [LARGE SCALE GENOMIC DNA]</scope>
    <source>
        <strain evidence="2">ATCC 14672 / DSM 40746 / JCM 4963 / KCTC 9882 / NRRL B-12104 / FH 1290</strain>
    </source>
</reference>
<protein>
    <submittedName>
        <fullName evidence="1">Gp77</fullName>
    </submittedName>
</protein>
<evidence type="ECO:0000313" key="2">
    <source>
        <dbReference type="Proteomes" id="UP000003824"/>
    </source>
</evidence>
<name>D6AAU1_STRV1</name>
<gene>
    <name evidence="1" type="ORF">SSFG_07861</name>
</gene>
<sequence>MTFTLPEREPNGLRVLDLCCCAGGASMGYWLAGFDVVGVDIVDRPRYPFPFVRADAVTYAAEQGHRFDLLHASWPCQRRAAITKGTNAHLRETYPDLLPAGREAMLAAGRPYVIETTEARPDVVLCGTMFGLPILRHRRFEVHGWTPMAPPHVPHRGRVRGWRHGRYHEGEFLAVYGRGGGKATVPEMRAALGIDWTDVHEELTEAIPPAYTRFLGEQAAEQLEGVAR</sequence>
<dbReference type="Proteomes" id="UP000003824">
    <property type="component" value="Unassembled WGS sequence"/>
</dbReference>
<dbReference type="EMBL" id="DS999643">
    <property type="protein sequence ID" value="EFE72626.2"/>
    <property type="molecule type" value="Genomic_DNA"/>
</dbReference>
<organism evidence="1 2">
    <name type="scientific">Streptomyces viridosporus (strain ATCC 14672 / DSM 40746 / JCM 4963 / KCTC 9882 / NRRL B-12104 / FH 1290)</name>
    <name type="common">Streptomyces ghanaensis</name>
    <dbReference type="NCBI Taxonomy" id="566461"/>
    <lineage>
        <taxon>Bacteria</taxon>
        <taxon>Bacillati</taxon>
        <taxon>Actinomycetota</taxon>
        <taxon>Actinomycetes</taxon>
        <taxon>Kitasatosporales</taxon>
        <taxon>Streptomycetaceae</taxon>
        <taxon>Streptomyces</taxon>
    </lineage>
</organism>
<dbReference type="SUPFAM" id="SSF53335">
    <property type="entry name" value="S-adenosyl-L-methionine-dependent methyltransferases"/>
    <property type="match status" value="1"/>
</dbReference>
<dbReference type="InterPro" id="IPR029063">
    <property type="entry name" value="SAM-dependent_MTases_sf"/>
</dbReference>
<proteinExistence type="predicted"/>
<dbReference type="RefSeq" id="WP_004994509.1">
    <property type="nucleotide sequence ID" value="NZ_DS999643.1"/>
</dbReference>
<dbReference type="Gene3D" id="3.40.50.150">
    <property type="entry name" value="Vaccinia Virus protein VP39"/>
    <property type="match status" value="1"/>
</dbReference>
<accession>D6AAU1</accession>